<dbReference type="OrthoDB" id="6929199at2"/>
<dbReference type="InterPro" id="IPR001647">
    <property type="entry name" value="HTH_TetR"/>
</dbReference>
<keyword evidence="5" id="KW-1185">Reference proteome</keyword>
<evidence type="ECO:0000256" key="1">
    <source>
        <dbReference type="ARBA" id="ARBA00023125"/>
    </source>
</evidence>
<dbReference type="SUPFAM" id="SSF46689">
    <property type="entry name" value="Homeodomain-like"/>
    <property type="match status" value="1"/>
</dbReference>
<evidence type="ECO:0000256" key="2">
    <source>
        <dbReference type="PROSITE-ProRule" id="PRU00335"/>
    </source>
</evidence>
<keyword evidence="1 2" id="KW-0238">DNA-binding</keyword>
<organism evidence="4 5">
    <name type="scientific">Paraeggerthella hongkongensis</name>
    <dbReference type="NCBI Taxonomy" id="230658"/>
    <lineage>
        <taxon>Bacteria</taxon>
        <taxon>Bacillati</taxon>
        <taxon>Actinomycetota</taxon>
        <taxon>Coriobacteriia</taxon>
        <taxon>Eggerthellales</taxon>
        <taxon>Eggerthellaceae</taxon>
        <taxon>Paraeggerthella</taxon>
    </lineage>
</organism>
<dbReference type="Gene3D" id="1.10.357.10">
    <property type="entry name" value="Tetracycline Repressor, domain 2"/>
    <property type="match status" value="1"/>
</dbReference>
<evidence type="ECO:0000313" key="4">
    <source>
        <dbReference type="EMBL" id="RNL39892.1"/>
    </source>
</evidence>
<dbReference type="EMBL" id="QICD01000030">
    <property type="protein sequence ID" value="RNL39892.1"/>
    <property type="molecule type" value="Genomic_DNA"/>
</dbReference>
<gene>
    <name evidence="4" type="ORF">DMP08_10715</name>
</gene>
<name>A0A3N0AYE9_9ACTN</name>
<dbReference type="AlphaFoldDB" id="A0A3N0AYE9"/>
<dbReference type="Proteomes" id="UP000278632">
    <property type="component" value="Unassembled WGS sequence"/>
</dbReference>
<feature type="domain" description="HTH tetR-type" evidence="3">
    <location>
        <begin position="14"/>
        <end position="74"/>
    </location>
</feature>
<sequence>MSETTQTPKSLKAQITRTSLVLAAAALLREQGPKAVTYRKVAKWAGAASSSVGYYFDSVTQLLHEAGRYNIQLWAERAEKAASAAEGMEVEECRKHAVDLLIRACLPDDSVVPSAHYAQLIAAAESEVVTEAYQKGRVSLDAAIGRILSHAQIDMPPRMVGTIVDGAAVAAISEGYDVSSFASELLASAIEVYGRAAQ</sequence>
<comment type="caution">
    <text evidence="4">The sequence shown here is derived from an EMBL/GenBank/DDBJ whole genome shotgun (WGS) entry which is preliminary data.</text>
</comment>
<feature type="DNA-binding region" description="H-T-H motif" evidence="2">
    <location>
        <begin position="37"/>
        <end position="56"/>
    </location>
</feature>
<protein>
    <submittedName>
        <fullName evidence="4">TetR family transcriptional regulator</fullName>
    </submittedName>
</protein>
<proteinExistence type="predicted"/>
<dbReference type="Pfam" id="PF00440">
    <property type="entry name" value="TetR_N"/>
    <property type="match status" value="1"/>
</dbReference>
<reference evidence="5" key="1">
    <citation type="submission" date="2018-05" db="EMBL/GenBank/DDBJ databases">
        <title>Genome Sequencing of selected type strains of the family Eggerthellaceae.</title>
        <authorList>
            <person name="Danylec N."/>
            <person name="Stoll D.A."/>
            <person name="Doetsch A."/>
            <person name="Huch M."/>
        </authorList>
    </citation>
    <scope>NUCLEOTIDE SEQUENCE [LARGE SCALE GENOMIC DNA]</scope>
    <source>
        <strain evidence="5">DSM 16106</strain>
    </source>
</reference>
<dbReference type="PROSITE" id="PS50977">
    <property type="entry name" value="HTH_TETR_2"/>
    <property type="match status" value="1"/>
</dbReference>
<evidence type="ECO:0000259" key="3">
    <source>
        <dbReference type="PROSITE" id="PS50977"/>
    </source>
</evidence>
<dbReference type="InterPro" id="IPR009057">
    <property type="entry name" value="Homeodomain-like_sf"/>
</dbReference>
<accession>A0A3N0AYE9</accession>
<evidence type="ECO:0000313" key="5">
    <source>
        <dbReference type="Proteomes" id="UP000278632"/>
    </source>
</evidence>
<dbReference type="RefSeq" id="WP_123192879.1">
    <property type="nucleotide sequence ID" value="NZ_QICD01000030.1"/>
</dbReference>
<dbReference type="GO" id="GO:0003677">
    <property type="term" value="F:DNA binding"/>
    <property type="evidence" value="ECO:0007669"/>
    <property type="project" value="UniProtKB-UniRule"/>
</dbReference>